<feature type="compositionally biased region" description="Polar residues" evidence="1">
    <location>
        <begin position="115"/>
        <end position="128"/>
    </location>
</feature>
<sequence>MLGLKLEAPYSGASKDQMEIVELPLSEPPLCISCCPVQGDLLVGCRNKLVLFTLKHLMAGHNLEVLDFERSLILHTSVTPLQVAYCGGYVSFVSEFEVAIFQILQGPEEISNTEVHTVSNTRGQQAEGSSLGAPPSPSDFDEFVICQRPVELIGKESKSRVLVTLESTGLPEEGGKYHVNYILYRSFAPDLSQTCSVEDTRLHSLQMLPMYRTGYSLTEDGKTSFWEKELLSLFCFFSMPHIGYLYTIGKQPALISTYQYPERSQQAVLSPQFLHVITSNSLQCFTVRCSAAAARDEDPYIDTTMKTCPPVTLDVCALRMQLFIGLKTICRFKNHVILLTKANMEDYSERVKLPKIPSSRKSIFAKREPPVEAEPGWNLYVVNLISASQLYKEMVEYSTKSRTVRTQSSIHLLSEAHLLVRAALMDHNLKDAEEKDKLLTVFRESCVLLGDCFSRFDTKDSHLALPYYKMSGLSLSKILSRAVLEEESANYGKGFIFYLKHSLFEELDEVLNEEMATKVLHILNGTEKSHLPHALCSPCMQNVCRKTAMKYLQNLNISTPSTLVTLTKAAMALKMQNFKAFEAEMERHSEMMLVCGFLDEPRLLIQRKKEQIHPTQLSITLKEFRPGVLVASMVALHEHSKLNLPEAQLFFRELCGKYEEDYVPQLLVDFWEALVVACPQDSVLRDLLCKLTSHYVDTVSKGKLPEAKPLKTTEDLINSCDHYGLIYPWISVMSPESLADVYNMELAKLQALLCGPSVDIISVIPSLESIPEDNNAALSIHVLCKTRLGNYEDSIDSLLDQCPEAVITYASHEFKDGRQALWWNKLLPELCKRIRLDGCQDQVLISCLKETLSVVAMELDLRDFLSVCPDDGNVAFFLPYVMHQSTEKLGT</sequence>
<evidence type="ECO:0000256" key="1">
    <source>
        <dbReference type="SAM" id="MobiDB-lite"/>
    </source>
</evidence>
<evidence type="ECO:0000259" key="2">
    <source>
        <dbReference type="Pfam" id="PF14761"/>
    </source>
</evidence>
<dbReference type="InterPro" id="IPR017216">
    <property type="entry name" value="HPS3"/>
</dbReference>
<dbReference type="Proteomes" id="UP001066276">
    <property type="component" value="Chromosome 11"/>
</dbReference>
<dbReference type="Pfam" id="PF14761">
    <property type="entry name" value="HPS3_N"/>
    <property type="match status" value="1"/>
</dbReference>
<dbReference type="AlphaFoldDB" id="A0AAV7LHK1"/>
<dbReference type="GO" id="GO:0031084">
    <property type="term" value="C:BLOC-2 complex"/>
    <property type="evidence" value="ECO:0007669"/>
    <property type="project" value="TreeGrafter"/>
</dbReference>
<protein>
    <recommendedName>
        <fullName evidence="6">Hermansky-Pudlak syndrome 3 protein homolog</fullName>
    </recommendedName>
</protein>
<dbReference type="InterPro" id="IPR029437">
    <property type="entry name" value="HPS3_N"/>
</dbReference>
<feature type="domain" description="BLOC-2 complex member HPS3 C-terminal" evidence="3">
    <location>
        <begin position="389"/>
        <end position="887"/>
    </location>
</feature>
<accession>A0AAV7LHK1</accession>
<dbReference type="EMBL" id="JANPWB010000015">
    <property type="protein sequence ID" value="KAJ1088333.1"/>
    <property type="molecule type" value="Genomic_DNA"/>
</dbReference>
<organism evidence="4 5">
    <name type="scientific">Pleurodeles waltl</name>
    <name type="common">Iberian ribbed newt</name>
    <dbReference type="NCBI Taxonomy" id="8319"/>
    <lineage>
        <taxon>Eukaryota</taxon>
        <taxon>Metazoa</taxon>
        <taxon>Chordata</taxon>
        <taxon>Craniata</taxon>
        <taxon>Vertebrata</taxon>
        <taxon>Euteleostomi</taxon>
        <taxon>Amphibia</taxon>
        <taxon>Batrachia</taxon>
        <taxon>Caudata</taxon>
        <taxon>Salamandroidea</taxon>
        <taxon>Salamandridae</taxon>
        <taxon>Pleurodelinae</taxon>
        <taxon>Pleurodeles</taxon>
    </lineage>
</organism>
<evidence type="ECO:0000313" key="5">
    <source>
        <dbReference type="Proteomes" id="UP001066276"/>
    </source>
</evidence>
<name>A0AAV7LHK1_PLEWA</name>
<dbReference type="PANTHER" id="PTHR28633">
    <property type="entry name" value="HERMANSKY-PUDLAK SYNDROME 3 PROTEIN"/>
    <property type="match status" value="1"/>
</dbReference>
<dbReference type="Pfam" id="PF14763">
    <property type="entry name" value="HPS3_C"/>
    <property type="match status" value="1"/>
</dbReference>
<evidence type="ECO:0008006" key="6">
    <source>
        <dbReference type="Google" id="ProtNLM"/>
    </source>
</evidence>
<gene>
    <name evidence="4" type="ORF">NDU88_001491</name>
</gene>
<dbReference type="InterPro" id="IPR029438">
    <property type="entry name" value="HPS3_C"/>
</dbReference>
<reference evidence="4" key="1">
    <citation type="journal article" date="2022" name="bioRxiv">
        <title>Sequencing and chromosome-scale assembly of the giantPleurodeles waltlgenome.</title>
        <authorList>
            <person name="Brown T."/>
            <person name="Elewa A."/>
            <person name="Iarovenko S."/>
            <person name="Subramanian E."/>
            <person name="Araus A.J."/>
            <person name="Petzold A."/>
            <person name="Susuki M."/>
            <person name="Suzuki K.-i.T."/>
            <person name="Hayashi T."/>
            <person name="Toyoda A."/>
            <person name="Oliveira C."/>
            <person name="Osipova E."/>
            <person name="Leigh N.D."/>
            <person name="Simon A."/>
            <person name="Yun M.H."/>
        </authorList>
    </citation>
    <scope>NUCLEOTIDE SEQUENCE</scope>
    <source>
        <strain evidence="4">20211129_DDA</strain>
        <tissue evidence="4">Liver</tissue>
    </source>
</reference>
<dbReference type="GO" id="GO:0005737">
    <property type="term" value="C:cytoplasm"/>
    <property type="evidence" value="ECO:0007669"/>
    <property type="project" value="TreeGrafter"/>
</dbReference>
<comment type="caution">
    <text evidence="4">The sequence shown here is derived from an EMBL/GenBank/DDBJ whole genome shotgun (WGS) entry which is preliminary data.</text>
</comment>
<evidence type="ECO:0000313" key="4">
    <source>
        <dbReference type="EMBL" id="KAJ1088333.1"/>
    </source>
</evidence>
<feature type="region of interest" description="Disordered" evidence="1">
    <location>
        <begin position="115"/>
        <end position="137"/>
    </location>
</feature>
<dbReference type="PANTHER" id="PTHR28633:SF1">
    <property type="entry name" value="BLOC-2 COMPLEX MEMBER HPS3"/>
    <property type="match status" value="1"/>
</dbReference>
<evidence type="ECO:0000259" key="3">
    <source>
        <dbReference type="Pfam" id="PF14763"/>
    </source>
</evidence>
<feature type="domain" description="BLOC-2 complex member HPS3 N-terminal" evidence="2">
    <location>
        <begin position="1"/>
        <end position="366"/>
    </location>
</feature>
<keyword evidence="5" id="KW-1185">Reference proteome</keyword>
<proteinExistence type="predicted"/>